<dbReference type="CDD" id="cd07023">
    <property type="entry name" value="S49_Sppa_N_C"/>
    <property type="match status" value="1"/>
</dbReference>
<dbReference type="GO" id="GO:0008233">
    <property type="term" value="F:peptidase activity"/>
    <property type="evidence" value="ECO:0007669"/>
    <property type="project" value="InterPro"/>
</dbReference>
<dbReference type="EMBL" id="JALJOU010000068">
    <property type="protein sequence ID" value="KAK9826094.1"/>
    <property type="molecule type" value="Genomic_DNA"/>
</dbReference>
<dbReference type="Gene3D" id="3.90.226.10">
    <property type="entry name" value="2-enoyl-CoA Hydratase, Chain A, domain 1"/>
    <property type="match status" value="2"/>
</dbReference>
<feature type="transmembrane region" description="Helical" evidence="6">
    <location>
        <begin position="12"/>
        <end position="31"/>
    </location>
</feature>
<dbReference type="InterPro" id="IPR047272">
    <property type="entry name" value="S49_SppA_C"/>
</dbReference>
<evidence type="ECO:0000256" key="4">
    <source>
        <dbReference type="ARBA" id="ARBA00022825"/>
    </source>
</evidence>
<keyword evidence="9" id="KW-1185">Reference proteome</keyword>
<keyword evidence="2" id="KW-0645">Protease</keyword>
<dbReference type="PANTHER" id="PTHR33209">
    <property type="entry name" value="PROTEASE 4"/>
    <property type="match status" value="1"/>
</dbReference>
<evidence type="ECO:0000256" key="2">
    <source>
        <dbReference type="ARBA" id="ARBA00022670"/>
    </source>
</evidence>
<sequence>MAWLFRSIQRSLAVVGGVTLVGVGGTSVAIWQARKNAMQRQLTLPEQFVLDIDLEDIVLVEKSVPNPLLQAFGRAKTQLELKQVVAALSSAGDDNRVRGVVATIGGNQAFSGLAQFVAREEYKSVANQFTQQGYTREHRESTEAVLSSFVRQIIAGVSEGRRLDIPTVRQAMNEAPFTCAQAIERKLVDGGKYRDEVMELVTMQPAANTPRLPRVRLTRYLRAKELAEAAAVRPAGRSVLRELVVGGAGEDSGEDDASRRPPGGKPAIALITASGNIVSGKGMGREAKPVIVSMGNVAASGGYYISAPATKIVAQPSTLTGSIGVVFGKFNVGPALRDQGVNPETIAVGDNADAMLPFADFTSSQKRTIDGIVDNVYNGFLLNVAAGRGQTVEAVRRVAKGRVWTGEDALAHGLVDALGGLQDALRLAKQEAGLPLEEGAVDVHEYTRAEPPMVQLVRLLRGSPPPEACALAAADALPAFACEAAAIALSASFPAESALLAQVLRVASGGGGLQMHALDAMAAKPR</sequence>
<keyword evidence="6" id="KW-0472">Membrane</keyword>
<protein>
    <recommendedName>
        <fullName evidence="7">Peptidase S49 domain-containing protein</fullName>
    </recommendedName>
</protein>
<comment type="similarity">
    <text evidence="1">Belongs to the peptidase S49 family.</text>
</comment>
<feature type="domain" description="Peptidase S49" evidence="7">
    <location>
        <begin position="115"/>
        <end position="199"/>
    </location>
</feature>
<name>A0AAW1QX61_9CHLO</name>
<reference evidence="8 9" key="1">
    <citation type="journal article" date="2024" name="Nat. Commun.">
        <title>Phylogenomics reveals the evolutionary origins of lichenization in chlorophyte algae.</title>
        <authorList>
            <person name="Puginier C."/>
            <person name="Libourel C."/>
            <person name="Otte J."/>
            <person name="Skaloud P."/>
            <person name="Haon M."/>
            <person name="Grisel S."/>
            <person name="Petersen M."/>
            <person name="Berrin J.G."/>
            <person name="Delaux P.M."/>
            <person name="Dal Grande F."/>
            <person name="Keller J."/>
        </authorList>
    </citation>
    <scope>NUCLEOTIDE SEQUENCE [LARGE SCALE GENOMIC DNA]</scope>
    <source>
        <strain evidence="8 9">SAG 245.80</strain>
    </source>
</reference>
<evidence type="ECO:0000256" key="3">
    <source>
        <dbReference type="ARBA" id="ARBA00022801"/>
    </source>
</evidence>
<organism evidence="8 9">
    <name type="scientific">Elliptochloris bilobata</name>
    <dbReference type="NCBI Taxonomy" id="381761"/>
    <lineage>
        <taxon>Eukaryota</taxon>
        <taxon>Viridiplantae</taxon>
        <taxon>Chlorophyta</taxon>
        <taxon>core chlorophytes</taxon>
        <taxon>Trebouxiophyceae</taxon>
        <taxon>Trebouxiophyceae incertae sedis</taxon>
        <taxon>Elliptochloris clade</taxon>
        <taxon>Elliptochloris</taxon>
    </lineage>
</organism>
<proteinExistence type="inferred from homology"/>
<evidence type="ECO:0000313" key="9">
    <source>
        <dbReference type="Proteomes" id="UP001445335"/>
    </source>
</evidence>
<evidence type="ECO:0000256" key="1">
    <source>
        <dbReference type="ARBA" id="ARBA00008683"/>
    </source>
</evidence>
<feature type="domain" description="Peptidase S49" evidence="7">
    <location>
        <begin position="286"/>
        <end position="434"/>
    </location>
</feature>
<keyword evidence="4" id="KW-0720">Serine protease</keyword>
<keyword evidence="6" id="KW-1133">Transmembrane helix</keyword>
<dbReference type="InterPro" id="IPR002142">
    <property type="entry name" value="Peptidase_S49"/>
</dbReference>
<keyword evidence="3" id="KW-0378">Hydrolase</keyword>
<evidence type="ECO:0000259" key="7">
    <source>
        <dbReference type="Pfam" id="PF01343"/>
    </source>
</evidence>
<dbReference type="Gene3D" id="6.20.330.10">
    <property type="match status" value="1"/>
</dbReference>
<dbReference type="InterPro" id="IPR029045">
    <property type="entry name" value="ClpP/crotonase-like_dom_sf"/>
</dbReference>
<dbReference type="AlphaFoldDB" id="A0AAW1QX61"/>
<dbReference type="Proteomes" id="UP001445335">
    <property type="component" value="Unassembled WGS sequence"/>
</dbReference>
<gene>
    <name evidence="8" type="ORF">WJX81_001749</name>
</gene>
<dbReference type="GO" id="GO:0006508">
    <property type="term" value="P:proteolysis"/>
    <property type="evidence" value="ECO:0007669"/>
    <property type="project" value="InterPro"/>
</dbReference>
<keyword evidence="6" id="KW-0812">Transmembrane</keyword>
<comment type="caution">
    <text evidence="8">The sequence shown here is derived from an EMBL/GenBank/DDBJ whole genome shotgun (WGS) entry which is preliminary data.</text>
</comment>
<evidence type="ECO:0000313" key="8">
    <source>
        <dbReference type="EMBL" id="KAK9826094.1"/>
    </source>
</evidence>
<feature type="region of interest" description="Disordered" evidence="5">
    <location>
        <begin position="247"/>
        <end position="266"/>
    </location>
</feature>
<evidence type="ECO:0000256" key="6">
    <source>
        <dbReference type="SAM" id="Phobius"/>
    </source>
</evidence>
<evidence type="ECO:0000256" key="5">
    <source>
        <dbReference type="SAM" id="MobiDB-lite"/>
    </source>
</evidence>
<dbReference type="Pfam" id="PF01343">
    <property type="entry name" value="Peptidase_S49"/>
    <property type="match status" value="2"/>
</dbReference>
<dbReference type="SUPFAM" id="SSF52096">
    <property type="entry name" value="ClpP/crotonase"/>
    <property type="match status" value="2"/>
</dbReference>
<accession>A0AAW1QX61</accession>
<dbReference type="PANTHER" id="PTHR33209:SF1">
    <property type="entry name" value="PEPTIDASE S49 DOMAIN-CONTAINING PROTEIN"/>
    <property type="match status" value="1"/>
</dbReference>